<dbReference type="Pfam" id="PF17326">
    <property type="entry name" value="DUF5365"/>
    <property type="match status" value="1"/>
</dbReference>
<reference evidence="1 2" key="1">
    <citation type="submission" date="2019-03" db="EMBL/GenBank/DDBJ databases">
        <title>Genomic Encyclopedia of Type Strains, Phase IV (KMG-IV): sequencing the most valuable type-strain genomes for metagenomic binning, comparative biology and taxonomic classification.</title>
        <authorList>
            <person name="Goeker M."/>
        </authorList>
    </citation>
    <scope>NUCLEOTIDE SEQUENCE [LARGE SCALE GENOMIC DNA]</scope>
    <source>
        <strain evidence="1 2">DSM 24979</strain>
    </source>
</reference>
<evidence type="ECO:0000313" key="2">
    <source>
        <dbReference type="Proteomes" id="UP000295658"/>
    </source>
</evidence>
<keyword evidence="2" id="KW-1185">Reference proteome</keyword>
<gene>
    <name evidence="1" type="ORF">EDD69_104227</name>
</gene>
<name>A0A4R1QGR3_9BACL</name>
<dbReference type="InterPro" id="IPR020355">
    <property type="entry name" value="Uncharacterised_YhcU"/>
</dbReference>
<dbReference type="AlphaFoldDB" id="A0A4R1QGR3"/>
<organism evidence="1 2">
    <name type="scientific">Thermolongibacillus altinsuensis</name>
    <dbReference type="NCBI Taxonomy" id="575256"/>
    <lineage>
        <taxon>Bacteria</taxon>
        <taxon>Bacillati</taxon>
        <taxon>Bacillota</taxon>
        <taxon>Bacilli</taxon>
        <taxon>Bacillales</taxon>
        <taxon>Anoxybacillaceae</taxon>
        <taxon>Thermolongibacillus</taxon>
    </lineage>
</organism>
<protein>
    <submittedName>
        <fullName evidence="1">Uncharacterized protein</fullName>
    </submittedName>
</protein>
<comment type="caution">
    <text evidence="1">The sequence shown here is derived from an EMBL/GenBank/DDBJ whole genome shotgun (WGS) entry which is preliminary data.</text>
</comment>
<proteinExistence type="predicted"/>
<sequence>MEKGEGELRTVYAATQGQKDYIHSLIEQFYTNIFPNYFTDQEIFNLENLGVLSFNPDMYNGTLKEAFSIISSLQSLMAIIESLPSEKIPMRYQTLFQRNVALLEKHGISFPLTIDHFKQKKDEYISIYKKPLHSWVM</sequence>
<dbReference type="Proteomes" id="UP000295658">
    <property type="component" value="Unassembled WGS sequence"/>
</dbReference>
<evidence type="ECO:0000313" key="1">
    <source>
        <dbReference type="EMBL" id="TCL51172.1"/>
    </source>
</evidence>
<accession>A0A4R1QGR3</accession>
<dbReference type="EMBL" id="SLUL01000004">
    <property type="protein sequence ID" value="TCL51172.1"/>
    <property type="molecule type" value="Genomic_DNA"/>
</dbReference>